<evidence type="ECO:0000256" key="7">
    <source>
        <dbReference type="SAM" id="Phobius"/>
    </source>
</evidence>
<keyword evidence="6" id="KW-0653">Protein transport</keyword>
<evidence type="ECO:0000256" key="3">
    <source>
        <dbReference type="ARBA" id="ARBA00022692"/>
    </source>
</evidence>
<evidence type="ECO:0000256" key="1">
    <source>
        <dbReference type="ARBA" id="ARBA00004651"/>
    </source>
</evidence>
<comment type="similarity">
    <text evidence="6">Belongs to the exbB/tolQ family.</text>
</comment>
<dbReference type="GO" id="GO:0017038">
    <property type="term" value="P:protein import"/>
    <property type="evidence" value="ECO:0007669"/>
    <property type="project" value="TreeGrafter"/>
</dbReference>
<dbReference type="EMBL" id="CACVAV010000100">
    <property type="protein sequence ID" value="CAA6806193.1"/>
    <property type="molecule type" value="Genomic_DNA"/>
</dbReference>
<feature type="transmembrane region" description="Helical" evidence="7">
    <location>
        <begin position="106"/>
        <end position="130"/>
    </location>
</feature>
<sequence length="245" mass="25436">MIEFIRAGGWLMIPIILSSVIAMAIIIERFLSLRKGKVIPASDIQRARELAASGKVTDAHLAELDNGSVVGSVLATGLSNRSAPRHVLKESVEEAGRHAVHKLERYLNALGTIAAITPLMGLLGTVLGMITAFSKITQVGVGDPASVAGGISQALFTTAAGIFVAIVAMIFHRYFKGKVDNYVIGMEQEAVKLIELVNQNNAGTPRPAPRSASASPSAASAASKASAAIAAARKKQQAAATGGRS</sequence>
<evidence type="ECO:0000256" key="5">
    <source>
        <dbReference type="ARBA" id="ARBA00023136"/>
    </source>
</evidence>
<dbReference type="GO" id="GO:0005886">
    <property type="term" value="C:plasma membrane"/>
    <property type="evidence" value="ECO:0007669"/>
    <property type="project" value="UniProtKB-SubCell"/>
</dbReference>
<protein>
    <submittedName>
        <fullName evidence="9">MotA/TolQ/ExbB proton channel family protein</fullName>
    </submittedName>
</protein>
<reference evidence="9" key="1">
    <citation type="submission" date="2020-01" db="EMBL/GenBank/DDBJ databases">
        <authorList>
            <person name="Meier V. D."/>
            <person name="Meier V D."/>
        </authorList>
    </citation>
    <scope>NUCLEOTIDE SEQUENCE</scope>
    <source>
        <strain evidence="9">HLG_WM_MAG_08</strain>
    </source>
</reference>
<comment type="subcellular location">
    <subcellularLocation>
        <location evidence="1">Cell membrane</location>
        <topology evidence="1">Multi-pass membrane protein</topology>
    </subcellularLocation>
    <subcellularLocation>
        <location evidence="6">Membrane</location>
        <topology evidence="6">Multi-pass membrane protein</topology>
    </subcellularLocation>
</comment>
<feature type="transmembrane region" description="Helical" evidence="7">
    <location>
        <begin position="6"/>
        <end position="27"/>
    </location>
</feature>
<keyword evidence="5 7" id="KW-0472">Membrane</keyword>
<dbReference type="AlphaFoldDB" id="A0A6S6SCZ2"/>
<proteinExistence type="inferred from homology"/>
<dbReference type="PANTHER" id="PTHR30625">
    <property type="entry name" value="PROTEIN TOLQ"/>
    <property type="match status" value="1"/>
</dbReference>
<gene>
    <name evidence="9" type="ORF">HELGO_WM79091</name>
</gene>
<evidence type="ECO:0000256" key="4">
    <source>
        <dbReference type="ARBA" id="ARBA00022989"/>
    </source>
</evidence>
<keyword evidence="6" id="KW-0813">Transport</keyword>
<evidence type="ECO:0000259" key="8">
    <source>
        <dbReference type="Pfam" id="PF01618"/>
    </source>
</evidence>
<feature type="domain" description="MotA/TolQ/ExbB proton channel" evidence="8">
    <location>
        <begin position="70"/>
        <end position="187"/>
    </location>
</feature>
<keyword evidence="3 7" id="KW-0812">Transmembrane</keyword>
<accession>A0A6S6SCZ2</accession>
<keyword evidence="4 7" id="KW-1133">Transmembrane helix</keyword>
<evidence type="ECO:0000313" key="9">
    <source>
        <dbReference type="EMBL" id="CAA6806193.1"/>
    </source>
</evidence>
<evidence type="ECO:0000256" key="2">
    <source>
        <dbReference type="ARBA" id="ARBA00022475"/>
    </source>
</evidence>
<dbReference type="Pfam" id="PF01618">
    <property type="entry name" value="MotA_ExbB"/>
    <property type="match status" value="1"/>
</dbReference>
<dbReference type="InterPro" id="IPR050790">
    <property type="entry name" value="ExbB/TolQ_transport"/>
</dbReference>
<evidence type="ECO:0000256" key="6">
    <source>
        <dbReference type="RuleBase" id="RU004057"/>
    </source>
</evidence>
<keyword evidence="2" id="KW-1003">Cell membrane</keyword>
<organism evidence="9">
    <name type="scientific">uncultured Thiotrichaceae bacterium</name>
    <dbReference type="NCBI Taxonomy" id="298394"/>
    <lineage>
        <taxon>Bacteria</taxon>
        <taxon>Pseudomonadati</taxon>
        <taxon>Pseudomonadota</taxon>
        <taxon>Gammaproteobacteria</taxon>
        <taxon>Thiotrichales</taxon>
        <taxon>Thiotrichaceae</taxon>
        <taxon>environmental samples</taxon>
    </lineage>
</organism>
<dbReference type="PANTHER" id="PTHR30625:SF11">
    <property type="entry name" value="MOTA_TOLQ_EXBB PROTON CHANNEL DOMAIN-CONTAINING PROTEIN"/>
    <property type="match status" value="1"/>
</dbReference>
<name>A0A6S6SCZ2_9GAMM</name>
<feature type="transmembrane region" description="Helical" evidence="7">
    <location>
        <begin position="150"/>
        <end position="171"/>
    </location>
</feature>
<dbReference type="InterPro" id="IPR002898">
    <property type="entry name" value="MotA_ExbB_proton_chnl"/>
</dbReference>